<reference evidence="3" key="1">
    <citation type="submission" date="2010-03" db="EMBL/GenBank/DDBJ databases">
        <title>The complete chromosome of Tsukamurella paurometabola DSM 20162.</title>
        <authorList>
            <consortium name="US DOE Joint Genome Institute (JGI-PGF)"/>
            <person name="Lucas S."/>
            <person name="Copeland A."/>
            <person name="Lapidus A."/>
            <person name="Glavina del Rio T."/>
            <person name="Dalin E."/>
            <person name="Tice H."/>
            <person name="Bruce D."/>
            <person name="Goodwin L."/>
            <person name="Pitluck S."/>
            <person name="Kyrpides N."/>
            <person name="Mavromatis K."/>
            <person name="Ivanova N."/>
            <person name="Mikhailova N."/>
            <person name="Munk A.C."/>
            <person name="Brettin T."/>
            <person name="Detter J.C."/>
            <person name="Tapia R."/>
            <person name="Han C."/>
            <person name="Larimer F."/>
            <person name="Land M."/>
            <person name="Hauser L."/>
            <person name="Markowitz V."/>
            <person name="Cheng J.-F."/>
            <person name="Hugenholtz P."/>
            <person name="Woyke T."/>
            <person name="Wu D."/>
            <person name="Jando M."/>
            <person name="Brambilla E."/>
            <person name="Klenk H.-P."/>
            <person name="Eisen J.A."/>
        </authorList>
    </citation>
    <scope>NUCLEOTIDE SEQUENCE [LARGE SCALE GENOMIC DNA]</scope>
    <source>
        <strain evidence="3">ATCC 8368 / DSM 20162 / CCUG 35730 / CIP 100753 / JCM 10117 / KCTC 9821 / NBRC 16120 / NCIMB 702349 / NCTC 13040</strain>
    </source>
</reference>
<gene>
    <name evidence="2" type="ordered locus">Tpau_2204</name>
</gene>
<proteinExistence type="predicted"/>
<sequence>MTDRNALGGAALASGAAIAWSNAVLPRLTRRFGLGREARAAVTAGFCAADAALARVPVPAALGVGVGGALAAAGLLRSRPVPREDPPQLARWIALDIPFGTVVPEELLFRGSLTPQWEAALGRPVGSVAGALTFGLWHVGAAQAAHDPVFPTIVVTSVAGAAFDALVGRTRRLWPAMAAHWALNSAGAVLSSGSVFSRFVGTDT</sequence>
<dbReference type="KEGG" id="tpr:Tpau_2204"/>
<dbReference type="InterPro" id="IPR003675">
    <property type="entry name" value="Rce1/LyrA-like_dom"/>
</dbReference>
<dbReference type="EMBL" id="CP001966">
    <property type="protein sequence ID" value="ADG78813.1"/>
    <property type="molecule type" value="Genomic_DNA"/>
</dbReference>
<reference evidence="2 3" key="2">
    <citation type="journal article" date="2011" name="Stand. Genomic Sci.">
        <title>Complete genome sequence of Tsukamurella paurometabola type strain (no. 33).</title>
        <authorList>
            <person name="Munk A.C."/>
            <person name="Lapidus A."/>
            <person name="Lucas S."/>
            <person name="Nolan M."/>
            <person name="Tice H."/>
            <person name="Cheng J.F."/>
            <person name="Del Rio T.G."/>
            <person name="Goodwin L."/>
            <person name="Pitluck S."/>
            <person name="Liolios K."/>
            <person name="Huntemann M."/>
            <person name="Ivanova N."/>
            <person name="Mavromatis K."/>
            <person name="Mikhailova N."/>
            <person name="Pati A."/>
            <person name="Chen A."/>
            <person name="Palaniappan K."/>
            <person name="Tapia R."/>
            <person name="Han C."/>
            <person name="Land M."/>
            <person name="Hauser L."/>
            <person name="Chang Y.J."/>
            <person name="Jeffries C.D."/>
            <person name="Brettin T."/>
            <person name="Yasawong M."/>
            <person name="Brambilla E.M."/>
            <person name="Rohde M."/>
            <person name="Sikorski J."/>
            <person name="Goker M."/>
            <person name="Detter J.C."/>
            <person name="Woyke T."/>
            <person name="Bristow J."/>
            <person name="Eisen J.A."/>
            <person name="Markowitz V."/>
            <person name="Hugenholtz P."/>
            <person name="Kyrpides N.C."/>
            <person name="Klenk H.P."/>
        </authorList>
    </citation>
    <scope>NUCLEOTIDE SEQUENCE [LARGE SCALE GENOMIC DNA]</scope>
    <source>
        <strain evidence="3">ATCC 8368 / DSM 20162 / CCUG 35730 / CIP 100753 / JCM 10117 / KCTC 9821 / NBRC 16120 / NCIMB 702349 / NCTC 13040</strain>
    </source>
</reference>
<evidence type="ECO:0000313" key="2">
    <source>
        <dbReference type="EMBL" id="ADG78813.1"/>
    </source>
</evidence>
<evidence type="ECO:0000313" key="3">
    <source>
        <dbReference type="Proteomes" id="UP000001213"/>
    </source>
</evidence>
<accession>D5UPQ7</accession>
<evidence type="ECO:0000259" key="1">
    <source>
        <dbReference type="Pfam" id="PF02517"/>
    </source>
</evidence>
<dbReference type="GO" id="GO:0004175">
    <property type="term" value="F:endopeptidase activity"/>
    <property type="evidence" value="ECO:0007669"/>
    <property type="project" value="UniProtKB-ARBA"/>
</dbReference>
<dbReference type="RefSeq" id="WP_013126835.1">
    <property type="nucleotide sequence ID" value="NC_014158.1"/>
</dbReference>
<feature type="domain" description="CAAX prenyl protease 2/Lysostaphin resistance protein A-like" evidence="1">
    <location>
        <begin position="91"/>
        <end position="185"/>
    </location>
</feature>
<dbReference type="Pfam" id="PF02517">
    <property type="entry name" value="Rce1-like"/>
    <property type="match status" value="1"/>
</dbReference>
<keyword evidence="3" id="KW-1185">Reference proteome</keyword>
<name>D5UPQ7_TSUPD</name>
<dbReference type="AlphaFoldDB" id="D5UPQ7"/>
<dbReference type="eggNOG" id="COG1266">
    <property type="taxonomic scope" value="Bacteria"/>
</dbReference>
<dbReference type="HOGENOM" id="CLU_088558_1_0_11"/>
<protein>
    <submittedName>
        <fullName evidence="2">Abortive infection protein</fullName>
    </submittedName>
</protein>
<dbReference type="Proteomes" id="UP000001213">
    <property type="component" value="Chromosome"/>
</dbReference>
<organism evidence="2 3">
    <name type="scientific">Tsukamurella paurometabola (strain ATCC 8368 / DSM 20162 / CCUG 35730 / CIP 100753 / JCM 10117 / KCTC 9821 / NBRC 16120 / NCIMB 702349 / NCTC 13040)</name>
    <name type="common">Corynebacterium paurometabolum</name>
    <dbReference type="NCBI Taxonomy" id="521096"/>
    <lineage>
        <taxon>Bacteria</taxon>
        <taxon>Bacillati</taxon>
        <taxon>Actinomycetota</taxon>
        <taxon>Actinomycetes</taxon>
        <taxon>Mycobacteriales</taxon>
        <taxon>Tsukamurellaceae</taxon>
        <taxon>Tsukamurella</taxon>
    </lineage>
</organism>
<dbReference type="STRING" id="521096.Tpau_2204"/>
<dbReference type="GO" id="GO:0080120">
    <property type="term" value="P:CAAX-box protein maturation"/>
    <property type="evidence" value="ECO:0007669"/>
    <property type="project" value="UniProtKB-ARBA"/>
</dbReference>